<dbReference type="Gene3D" id="3.40.50.1820">
    <property type="entry name" value="alpha/beta hydrolase"/>
    <property type="match status" value="1"/>
</dbReference>
<name>A0A5N5SUW0_9CRUS</name>
<evidence type="ECO:0000313" key="3">
    <source>
        <dbReference type="Proteomes" id="UP000326759"/>
    </source>
</evidence>
<dbReference type="PANTHER" id="PTHR42972">
    <property type="entry name" value="TOL-PAL SYSTEM PROTEIN TOLB"/>
    <property type="match status" value="1"/>
</dbReference>
<accession>A0A5N5SUW0</accession>
<dbReference type="Proteomes" id="UP000326759">
    <property type="component" value="Unassembled WGS sequence"/>
</dbReference>
<dbReference type="PANTHER" id="PTHR42972:SF8">
    <property type="entry name" value="POLYHYDROXYBUTYRATE DEPOLYMERASE"/>
    <property type="match status" value="1"/>
</dbReference>
<dbReference type="EMBL" id="SEYY01020003">
    <property type="protein sequence ID" value="KAB7497705.1"/>
    <property type="molecule type" value="Genomic_DNA"/>
</dbReference>
<dbReference type="SUPFAM" id="SSF53474">
    <property type="entry name" value="alpha/beta-Hydrolases"/>
    <property type="match status" value="1"/>
</dbReference>
<gene>
    <name evidence="2" type="ORF">Anas_02819</name>
</gene>
<proteinExistence type="predicted"/>
<reference evidence="2 3" key="1">
    <citation type="journal article" date="2019" name="PLoS Biol.">
        <title>Sex chromosomes control vertical transmission of feminizing Wolbachia symbionts in an isopod.</title>
        <authorList>
            <person name="Becking T."/>
            <person name="Chebbi M.A."/>
            <person name="Giraud I."/>
            <person name="Moumen B."/>
            <person name="Laverre T."/>
            <person name="Caubet Y."/>
            <person name="Peccoud J."/>
            <person name="Gilbert C."/>
            <person name="Cordaux R."/>
        </authorList>
    </citation>
    <scope>NUCLEOTIDE SEQUENCE [LARGE SCALE GENOMIC DNA]</scope>
    <source>
        <strain evidence="2">ANa2</strain>
        <tissue evidence="2">Whole body excluding digestive tract and cuticle</tissue>
    </source>
</reference>
<organism evidence="2 3">
    <name type="scientific">Armadillidium nasatum</name>
    <dbReference type="NCBI Taxonomy" id="96803"/>
    <lineage>
        <taxon>Eukaryota</taxon>
        <taxon>Metazoa</taxon>
        <taxon>Ecdysozoa</taxon>
        <taxon>Arthropoda</taxon>
        <taxon>Crustacea</taxon>
        <taxon>Multicrustacea</taxon>
        <taxon>Malacostraca</taxon>
        <taxon>Eumalacostraca</taxon>
        <taxon>Peracarida</taxon>
        <taxon>Isopoda</taxon>
        <taxon>Oniscidea</taxon>
        <taxon>Crinocheta</taxon>
        <taxon>Armadillidiidae</taxon>
        <taxon>Armadillidium</taxon>
    </lineage>
</organism>
<feature type="signal peptide" evidence="1">
    <location>
        <begin position="1"/>
        <end position="21"/>
    </location>
</feature>
<feature type="non-terminal residue" evidence="2">
    <location>
        <position position="1"/>
    </location>
</feature>
<keyword evidence="1" id="KW-0732">Signal</keyword>
<evidence type="ECO:0000256" key="1">
    <source>
        <dbReference type="SAM" id="SignalP"/>
    </source>
</evidence>
<dbReference type="InterPro" id="IPR029058">
    <property type="entry name" value="AB_hydrolase_fold"/>
</dbReference>
<keyword evidence="3" id="KW-1185">Reference proteome</keyword>
<protein>
    <recommendedName>
        <fullName evidence="4">Poly(3-hydroxyalkanoate) depolymerase C</fullName>
    </recommendedName>
</protein>
<evidence type="ECO:0008006" key="4">
    <source>
        <dbReference type="Google" id="ProtNLM"/>
    </source>
</evidence>
<feature type="chain" id="PRO_5024391167" description="Poly(3-hydroxyalkanoate) depolymerase C" evidence="1">
    <location>
        <begin position="22"/>
        <end position="280"/>
    </location>
</feature>
<sequence length="280" mass="30219">IYVWSPSKRVLSVLAVALCQSSLEQYNIDANSITVSGISSGAAFATQFHVIYSQEIKGVATFAGVVYYCAYGNVYTSLTCMNSPALTNVNLLVSEAKSFASDLSIDSTSGMSGDKVYIFAGTEDSVVAPGNGPNIEEFYSAFSASIYTDYNIAAEHCQPTNFYGAACAHKGGEYINNCQFDGAYNALNYLYGNSLTKPSSHSGSFPGLYDTFDQEEFFNNNAKSFSLDSSGYLYVPSGTLDNPQGCWDWWGYTGILNYAKNSGPQPKGIKAMVDRLVHGI</sequence>
<dbReference type="OrthoDB" id="6020543at2759"/>
<dbReference type="AlphaFoldDB" id="A0A5N5SUW0"/>
<comment type="caution">
    <text evidence="2">The sequence shown here is derived from an EMBL/GenBank/DDBJ whole genome shotgun (WGS) entry which is preliminary data.</text>
</comment>
<evidence type="ECO:0000313" key="2">
    <source>
        <dbReference type="EMBL" id="KAB7497705.1"/>
    </source>
</evidence>